<sequence>MSVFDTVLFLFYADNSSHLLQQLQKLDWGKMQLLMQKLILITSLSRRINASDFTELGKNAALDISKVIDMLIEEFAKSPQANHQKISKIIDMLIEEFAKSPQANHRKGGLIGLAAVTIGLSSEAAQRYLEEKTACQSVGYLRSYGRFILGGFCSFDLRSVQFEGGFPSKRWESENDL</sequence>
<dbReference type="EMBL" id="CABITT030000008">
    <property type="protein sequence ID" value="VVB14185.1"/>
    <property type="molecule type" value="Genomic_DNA"/>
</dbReference>
<dbReference type="GO" id="GO:0010008">
    <property type="term" value="C:endosome membrane"/>
    <property type="evidence" value="ECO:0007669"/>
    <property type="project" value="TreeGrafter"/>
</dbReference>
<dbReference type="OrthoDB" id="5574975at2759"/>
<dbReference type="PANTHER" id="PTHR16023:SF0">
    <property type="entry name" value="PROTEIN VAC14 HOMOLOG"/>
    <property type="match status" value="1"/>
</dbReference>
<protein>
    <submittedName>
        <fullName evidence="1">Uncharacterized protein</fullName>
    </submittedName>
</protein>
<reference evidence="1" key="1">
    <citation type="submission" date="2019-07" db="EMBL/GenBank/DDBJ databases">
        <authorList>
            <person name="Dittberner H."/>
        </authorList>
    </citation>
    <scope>NUCLEOTIDE SEQUENCE [LARGE SCALE GENOMIC DNA]</scope>
</reference>
<gene>
    <name evidence="1" type="ORF">ANE_LOCUS24629</name>
</gene>
<dbReference type="GO" id="GO:0070772">
    <property type="term" value="C:PAS complex"/>
    <property type="evidence" value="ECO:0007669"/>
    <property type="project" value="InterPro"/>
</dbReference>
<keyword evidence="2" id="KW-1185">Reference proteome</keyword>
<organism evidence="1 2">
    <name type="scientific">Arabis nemorensis</name>
    <dbReference type="NCBI Taxonomy" id="586526"/>
    <lineage>
        <taxon>Eukaryota</taxon>
        <taxon>Viridiplantae</taxon>
        <taxon>Streptophyta</taxon>
        <taxon>Embryophyta</taxon>
        <taxon>Tracheophyta</taxon>
        <taxon>Spermatophyta</taxon>
        <taxon>Magnoliopsida</taxon>
        <taxon>eudicotyledons</taxon>
        <taxon>Gunneridae</taxon>
        <taxon>Pentapetalae</taxon>
        <taxon>rosids</taxon>
        <taxon>malvids</taxon>
        <taxon>Brassicales</taxon>
        <taxon>Brassicaceae</taxon>
        <taxon>Arabideae</taxon>
        <taxon>Arabis</taxon>
    </lineage>
</organism>
<dbReference type="AlphaFoldDB" id="A0A565CKJ4"/>
<accession>A0A565CKJ4</accession>
<evidence type="ECO:0000313" key="1">
    <source>
        <dbReference type="EMBL" id="VVB14185.1"/>
    </source>
</evidence>
<dbReference type="InterPro" id="IPR026825">
    <property type="entry name" value="Vac14"/>
</dbReference>
<name>A0A565CKJ4_9BRAS</name>
<evidence type="ECO:0000313" key="2">
    <source>
        <dbReference type="Proteomes" id="UP000489600"/>
    </source>
</evidence>
<dbReference type="Proteomes" id="UP000489600">
    <property type="component" value="Unassembled WGS sequence"/>
</dbReference>
<proteinExistence type="predicted"/>
<dbReference type="PANTHER" id="PTHR16023">
    <property type="entry name" value="TAX1 BINDING PROTEIN-RELATED"/>
    <property type="match status" value="1"/>
</dbReference>
<comment type="caution">
    <text evidence="1">The sequence shown here is derived from an EMBL/GenBank/DDBJ whole genome shotgun (WGS) entry which is preliminary data.</text>
</comment>
<dbReference type="GO" id="GO:0006661">
    <property type="term" value="P:phosphatidylinositol biosynthetic process"/>
    <property type="evidence" value="ECO:0007669"/>
    <property type="project" value="InterPro"/>
</dbReference>